<keyword evidence="4 7" id="KW-0238">DNA-binding</keyword>
<dbReference type="FunFam" id="3.40.50.2300:FF:000001">
    <property type="entry name" value="DNA-binding response regulator PhoB"/>
    <property type="match status" value="1"/>
</dbReference>
<dbReference type="GO" id="GO:0006355">
    <property type="term" value="P:regulation of DNA-templated transcription"/>
    <property type="evidence" value="ECO:0007669"/>
    <property type="project" value="InterPro"/>
</dbReference>
<evidence type="ECO:0000256" key="4">
    <source>
        <dbReference type="ARBA" id="ARBA00023125"/>
    </source>
</evidence>
<evidence type="ECO:0000259" key="9">
    <source>
        <dbReference type="PROSITE" id="PS51755"/>
    </source>
</evidence>
<dbReference type="InterPro" id="IPR036388">
    <property type="entry name" value="WH-like_DNA-bd_sf"/>
</dbReference>
<dbReference type="OrthoDB" id="9790442at2"/>
<evidence type="ECO:0000313" key="10">
    <source>
        <dbReference type="EMBL" id="THF79974.1"/>
    </source>
</evidence>
<proteinExistence type="predicted"/>
<dbReference type="SUPFAM" id="SSF52172">
    <property type="entry name" value="CheY-like"/>
    <property type="match status" value="1"/>
</dbReference>
<dbReference type="Pfam" id="PF00486">
    <property type="entry name" value="Trans_reg_C"/>
    <property type="match status" value="1"/>
</dbReference>
<evidence type="ECO:0000256" key="3">
    <source>
        <dbReference type="ARBA" id="ARBA00023015"/>
    </source>
</evidence>
<dbReference type="InterPro" id="IPR039420">
    <property type="entry name" value="WalR-like"/>
</dbReference>
<dbReference type="EMBL" id="SSOB01000012">
    <property type="protein sequence ID" value="THF79974.1"/>
    <property type="molecule type" value="Genomic_DNA"/>
</dbReference>
<dbReference type="RefSeq" id="WP_136369963.1">
    <property type="nucleotide sequence ID" value="NZ_SSOB01000012.1"/>
</dbReference>
<protein>
    <submittedName>
        <fullName evidence="10">Response regulator transcription factor</fullName>
    </submittedName>
</protein>
<dbReference type="PANTHER" id="PTHR48111">
    <property type="entry name" value="REGULATOR OF RPOS"/>
    <property type="match status" value="1"/>
</dbReference>
<dbReference type="InterPro" id="IPR011006">
    <property type="entry name" value="CheY-like_superfamily"/>
</dbReference>
<keyword evidence="5" id="KW-0804">Transcription</keyword>
<dbReference type="InterPro" id="IPR001867">
    <property type="entry name" value="OmpR/PhoB-type_DNA-bd"/>
</dbReference>
<evidence type="ECO:0000259" key="8">
    <source>
        <dbReference type="PROSITE" id="PS50110"/>
    </source>
</evidence>
<dbReference type="CDD" id="cd00383">
    <property type="entry name" value="trans_reg_C"/>
    <property type="match status" value="1"/>
</dbReference>
<keyword evidence="1 6" id="KW-0597">Phosphoprotein</keyword>
<evidence type="ECO:0000256" key="2">
    <source>
        <dbReference type="ARBA" id="ARBA00023012"/>
    </source>
</evidence>
<dbReference type="GO" id="GO:0005829">
    <property type="term" value="C:cytosol"/>
    <property type="evidence" value="ECO:0007669"/>
    <property type="project" value="TreeGrafter"/>
</dbReference>
<dbReference type="Gene3D" id="6.10.250.690">
    <property type="match status" value="1"/>
</dbReference>
<dbReference type="Gene3D" id="1.10.10.10">
    <property type="entry name" value="Winged helix-like DNA-binding domain superfamily/Winged helix DNA-binding domain"/>
    <property type="match status" value="1"/>
</dbReference>
<evidence type="ECO:0000313" key="11">
    <source>
        <dbReference type="Proteomes" id="UP000310636"/>
    </source>
</evidence>
<organism evidence="10 11">
    <name type="scientific">Cohnella fermenti</name>
    <dbReference type="NCBI Taxonomy" id="2565925"/>
    <lineage>
        <taxon>Bacteria</taxon>
        <taxon>Bacillati</taxon>
        <taxon>Bacillota</taxon>
        <taxon>Bacilli</taxon>
        <taxon>Bacillales</taxon>
        <taxon>Paenibacillaceae</taxon>
        <taxon>Cohnella</taxon>
    </lineage>
</organism>
<sequence>MEAGNKHDGNSLSGHKGTILIIEDEDAISRVLAAYVRKAGYDSRICANGTEALEAFESARPALVLLDVMLPGMNGWEVLRRLRQRSSCPVIMLTSKGDVGDRIQGLNDGADDYMTKPFEPGEVVARIQAVLRRPAQSLVGSDQVTFGSVRIDFKSRSVYLNGASLTIMPRDLSLLLFLAEHPNRIFEREHLIERVWGIDYDGSDRAVDLAVKRLRKLLLHWPAEEGEIRTLRGMGYQLYANTRS</sequence>
<evidence type="ECO:0000256" key="7">
    <source>
        <dbReference type="PROSITE-ProRule" id="PRU01091"/>
    </source>
</evidence>
<dbReference type="CDD" id="cd17574">
    <property type="entry name" value="REC_OmpR"/>
    <property type="match status" value="1"/>
</dbReference>
<evidence type="ECO:0000256" key="5">
    <source>
        <dbReference type="ARBA" id="ARBA00023163"/>
    </source>
</evidence>
<dbReference type="Proteomes" id="UP000310636">
    <property type="component" value="Unassembled WGS sequence"/>
</dbReference>
<comment type="caution">
    <text evidence="10">The sequence shown here is derived from an EMBL/GenBank/DDBJ whole genome shotgun (WGS) entry which is preliminary data.</text>
</comment>
<dbReference type="SMART" id="SM00862">
    <property type="entry name" value="Trans_reg_C"/>
    <property type="match status" value="1"/>
</dbReference>
<dbReference type="AlphaFoldDB" id="A0A4S4C321"/>
<keyword evidence="11" id="KW-1185">Reference proteome</keyword>
<gene>
    <name evidence="10" type="ORF">E6C55_11670</name>
</gene>
<accession>A0A4S4C321</accession>
<dbReference type="GO" id="GO:0000156">
    <property type="term" value="F:phosphorelay response regulator activity"/>
    <property type="evidence" value="ECO:0007669"/>
    <property type="project" value="TreeGrafter"/>
</dbReference>
<evidence type="ECO:0000256" key="1">
    <source>
        <dbReference type="ARBA" id="ARBA00022553"/>
    </source>
</evidence>
<dbReference type="PROSITE" id="PS50110">
    <property type="entry name" value="RESPONSE_REGULATORY"/>
    <property type="match status" value="1"/>
</dbReference>
<feature type="DNA-binding region" description="OmpR/PhoB-type" evidence="7">
    <location>
        <begin position="141"/>
        <end position="240"/>
    </location>
</feature>
<dbReference type="Pfam" id="PF00072">
    <property type="entry name" value="Response_reg"/>
    <property type="match status" value="1"/>
</dbReference>
<reference evidence="10 11" key="1">
    <citation type="submission" date="2019-04" db="EMBL/GenBank/DDBJ databases">
        <title>Cohnella sp. nov. isolated from preserved vegetables.</title>
        <authorList>
            <person name="Lin S.-Y."/>
            <person name="Hung M.-H."/>
            <person name="Young C.-C."/>
        </authorList>
    </citation>
    <scope>NUCLEOTIDE SEQUENCE [LARGE SCALE GENOMIC DNA]</scope>
    <source>
        <strain evidence="10 11">CC-MHH1044</strain>
    </source>
</reference>
<dbReference type="PANTHER" id="PTHR48111:SF1">
    <property type="entry name" value="TWO-COMPONENT RESPONSE REGULATOR ORR33"/>
    <property type="match status" value="1"/>
</dbReference>
<dbReference type="GO" id="GO:0000976">
    <property type="term" value="F:transcription cis-regulatory region binding"/>
    <property type="evidence" value="ECO:0007669"/>
    <property type="project" value="TreeGrafter"/>
</dbReference>
<feature type="modified residue" description="4-aspartylphosphate" evidence="6">
    <location>
        <position position="67"/>
    </location>
</feature>
<feature type="domain" description="Response regulatory" evidence="8">
    <location>
        <begin position="18"/>
        <end position="131"/>
    </location>
</feature>
<keyword evidence="2" id="KW-0902">Two-component regulatory system</keyword>
<dbReference type="PROSITE" id="PS51755">
    <property type="entry name" value="OMPR_PHOB"/>
    <property type="match status" value="1"/>
</dbReference>
<dbReference type="GO" id="GO:0032993">
    <property type="term" value="C:protein-DNA complex"/>
    <property type="evidence" value="ECO:0007669"/>
    <property type="project" value="TreeGrafter"/>
</dbReference>
<evidence type="ECO:0000256" key="6">
    <source>
        <dbReference type="PROSITE-ProRule" id="PRU00169"/>
    </source>
</evidence>
<dbReference type="Gene3D" id="3.40.50.2300">
    <property type="match status" value="1"/>
</dbReference>
<name>A0A4S4C321_9BACL</name>
<keyword evidence="3" id="KW-0805">Transcription regulation</keyword>
<dbReference type="SMART" id="SM00448">
    <property type="entry name" value="REC"/>
    <property type="match status" value="1"/>
</dbReference>
<dbReference type="InterPro" id="IPR001789">
    <property type="entry name" value="Sig_transdc_resp-reg_receiver"/>
</dbReference>
<feature type="domain" description="OmpR/PhoB-type" evidence="9">
    <location>
        <begin position="141"/>
        <end position="240"/>
    </location>
</feature>